<dbReference type="AlphaFoldDB" id="X1PZR1"/>
<name>X1PZR1_9ZZZZ</name>
<protein>
    <submittedName>
        <fullName evidence="1">Uncharacterized protein</fullName>
    </submittedName>
</protein>
<feature type="non-terminal residue" evidence="1">
    <location>
        <position position="35"/>
    </location>
</feature>
<sequence>MPRKWIDVPFSINQGTPGVTLGTATTAGSGDGATE</sequence>
<dbReference type="EMBL" id="BARW01000262">
    <property type="protein sequence ID" value="GAI61792.1"/>
    <property type="molecule type" value="Genomic_DNA"/>
</dbReference>
<comment type="caution">
    <text evidence="1">The sequence shown here is derived from an EMBL/GenBank/DDBJ whole genome shotgun (WGS) entry which is preliminary data.</text>
</comment>
<reference evidence="1" key="1">
    <citation type="journal article" date="2014" name="Front. Microbiol.">
        <title>High frequency of phylogenetically diverse reductive dehalogenase-homologous genes in deep subseafloor sedimentary metagenomes.</title>
        <authorList>
            <person name="Kawai M."/>
            <person name="Futagami T."/>
            <person name="Toyoda A."/>
            <person name="Takaki Y."/>
            <person name="Nishi S."/>
            <person name="Hori S."/>
            <person name="Arai W."/>
            <person name="Tsubouchi T."/>
            <person name="Morono Y."/>
            <person name="Uchiyama I."/>
            <person name="Ito T."/>
            <person name="Fujiyama A."/>
            <person name="Inagaki F."/>
            <person name="Takami H."/>
        </authorList>
    </citation>
    <scope>NUCLEOTIDE SEQUENCE</scope>
    <source>
        <strain evidence="1">Expedition CK06-06</strain>
    </source>
</reference>
<gene>
    <name evidence="1" type="ORF">S12H4_01359</name>
</gene>
<evidence type="ECO:0000313" key="1">
    <source>
        <dbReference type="EMBL" id="GAI61792.1"/>
    </source>
</evidence>
<accession>X1PZR1</accession>
<organism evidence="1">
    <name type="scientific">marine sediment metagenome</name>
    <dbReference type="NCBI Taxonomy" id="412755"/>
    <lineage>
        <taxon>unclassified sequences</taxon>
        <taxon>metagenomes</taxon>
        <taxon>ecological metagenomes</taxon>
    </lineage>
</organism>
<proteinExistence type="predicted"/>